<reference evidence="2" key="1">
    <citation type="submission" date="2021-05" db="EMBL/GenBank/DDBJ databases">
        <authorList>
            <person name="Pietrasiak N."/>
            <person name="Ward R."/>
            <person name="Stajich J.E."/>
            <person name="Kurbessoian T."/>
        </authorList>
    </citation>
    <scope>NUCLEOTIDE SEQUENCE</scope>
    <source>
        <strain evidence="2">GSE-NOS-MK-12-04C</strain>
    </source>
</reference>
<evidence type="ECO:0000259" key="1">
    <source>
        <dbReference type="Pfam" id="PF01936"/>
    </source>
</evidence>
<name>A0A951QNF4_9CYAN</name>
<dbReference type="EMBL" id="JAHHGZ010000018">
    <property type="protein sequence ID" value="MBW4669167.1"/>
    <property type="molecule type" value="Genomic_DNA"/>
</dbReference>
<dbReference type="AlphaFoldDB" id="A0A951QNF4"/>
<proteinExistence type="predicted"/>
<dbReference type="Proteomes" id="UP000729701">
    <property type="component" value="Unassembled WGS sequence"/>
</dbReference>
<dbReference type="Pfam" id="PF01936">
    <property type="entry name" value="NYN"/>
    <property type="match status" value="1"/>
</dbReference>
<dbReference type="PANTHER" id="PTHR35811:SF1">
    <property type="entry name" value="HTH OST-TYPE DOMAIN-CONTAINING PROTEIN"/>
    <property type="match status" value="1"/>
</dbReference>
<dbReference type="PANTHER" id="PTHR35811">
    <property type="entry name" value="SLR1870 PROTEIN"/>
    <property type="match status" value="1"/>
</dbReference>
<organism evidence="2 3">
    <name type="scientific">Cyanomargarita calcarea GSE-NOS-MK-12-04C</name>
    <dbReference type="NCBI Taxonomy" id="2839659"/>
    <lineage>
        <taxon>Bacteria</taxon>
        <taxon>Bacillati</taxon>
        <taxon>Cyanobacteriota</taxon>
        <taxon>Cyanophyceae</taxon>
        <taxon>Nostocales</taxon>
        <taxon>Cyanomargaritaceae</taxon>
        <taxon>Cyanomargarita</taxon>
    </lineage>
</organism>
<dbReference type="Gene3D" id="3.40.50.1010">
    <property type="entry name" value="5'-nuclease"/>
    <property type="match status" value="1"/>
</dbReference>
<reference evidence="2" key="2">
    <citation type="journal article" date="2022" name="Microbiol. Resour. Announc.">
        <title>Metagenome Sequencing to Explore Phylogenomics of Terrestrial Cyanobacteria.</title>
        <authorList>
            <person name="Ward R.D."/>
            <person name="Stajich J.E."/>
            <person name="Johansen J.R."/>
            <person name="Huntemann M."/>
            <person name="Clum A."/>
            <person name="Foster B."/>
            <person name="Foster B."/>
            <person name="Roux S."/>
            <person name="Palaniappan K."/>
            <person name="Varghese N."/>
            <person name="Mukherjee S."/>
            <person name="Reddy T.B.K."/>
            <person name="Daum C."/>
            <person name="Copeland A."/>
            <person name="Chen I.A."/>
            <person name="Ivanova N.N."/>
            <person name="Kyrpides N.C."/>
            <person name="Shapiro N."/>
            <person name="Eloe-Fadrosh E.A."/>
            <person name="Pietrasiak N."/>
        </authorList>
    </citation>
    <scope>NUCLEOTIDE SEQUENCE</scope>
    <source>
        <strain evidence="2">GSE-NOS-MK-12-04C</strain>
    </source>
</reference>
<evidence type="ECO:0000313" key="2">
    <source>
        <dbReference type="EMBL" id="MBW4669167.1"/>
    </source>
</evidence>
<dbReference type="InterPro" id="IPR021139">
    <property type="entry name" value="NYN"/>
</dbReference>
<evidence type="ECO:0000313" key="3">
    <source>
        <dbReference type="Proteomes" id="UP000729701"/>
    </source>
</evidence>
<sequence>MTNQHKATIAIFCDIQNVSTIQDKGNYLLDFAKSQGRIIWKNLYYNSQHKNQIDAKNKLEIIGFKCVDVPCPLKNSADNQLIADCLNVVARNPSLKIIILVLGDRDFAGMICVLHSLGKKVIIFAQRGSASPKLIKLVGDDNFHFVDELQMKEEVRRKKEEGIANKNARSEFRASVKRKML</sequence>
<comment type="caution">
    <text evidence="2">The sequence shown here is derived from an EMBL/GenBank/DDBJ whole genome shotgun (WGS) entry which is preliminary data.</text>
</comment>
<dbReference type="GO" id="GO:0004540">
    <property type="term" value="F:RNA nuclease activity"/>
    <property type="evidence" value="ECO:0007669"/>
    <property type="project" value="InterPro"/>
</dbReference>
<feature type="domain" description="NYN" evidence="1">
    <location>
        <begin position="9"/>
        <end position="136"/>
    </location>
</feature>
<gene>
    <name evidence="2" type="ORF">KME60_17510</name>
</gene>
<accession>A0A951QNF4</accession>
<protein>
    <submittedName>
        <fullName evidence="2">NYN domain-containing protein</fullName>
    </submittedName>
</protein>